<organism evidence="1 2">
    <name type="scientific">Acanthoscelides obtectus</name>
    <name type="common">Bean weevil</name>
    <name type="synonym">Bruchus obtectus</name>
    <dbReference type="NCBI Taxonomy" id="200917"/>
    <lineage>
        <taxon>Eukaryota</taxon>
        <taxon>Metazoa</taxon>
        <taxon>Ecdysozoa</taxon>
        <taxon>Arthropoda</taxon>
        <taxon>Hexapoda</taxon>
        <taxon>Insecta</taxon>
        <taxon>Pterygota</taxon>
        <taxon>Neoptera</taxon>
        <taxon>Endopterygota</taxon>
        <taxon>Coleoptera</taxon>
        <taxon>Polyphaga</taxon>
        <taxon>Cucujiformia</taxon>
        <taxon>Chrysomeloidea</taxon>
        <taxon>Chrysomelidae</taxon>
        <taxon>Bruchinae</taxon>
        <taxon>Bruchini</taxon>
        <taxon>Acanthoscelides</taxon>
    </lineage>
</organism>
<keyword evidence="2" id="KW-1185">Reference proteome</keyword>
<dbReference type="AlphaFoldDB" id="A0A9P0MEX6"/>
<dbReference type="Proteomes" id="UP001152888">
    <property type="component" value="Unassembled WGS sequence"/>
</dbReference>
<accession>A0A9P0MEX6</accession>
<name>A0A9P0MEX6_ACAOB</name>
<evidence type="ECO:0000313" key="1">
    <source>
        <dbReference type="EMBL" id="CAH2012854.1"/>
    </source>
</evidence>
<gene>
    <name evidence="1" type="ORF">ACAOBT_LOCUS33059</name>
</gene>
<proteinExistence type="predicted"/>
<sequence length="86" mass="10056">MQQSQTISRISYRKSRVWGSKELPKLPIGEQKRIYVSIKKRNVAGAVLFKDVDDPEAISHFVHYKPGKQNYCFHFYCHHTICCLTV</sequence>
<reference evidence="1" key="1">
    <citation type="submission" date="2022-03" db="EMBL/GenBank/DDBJ databases">
        <authorList>
            <person name="Sayadi A."/>
        </authorList>
    </citation>
    <scope>NUCLEOTIDE SEQUENCE</scope>
</reference>
<comment type="caution">
    <text evidence="1">The sequence shown here is derived from an EMBL/GenBank/DDBJ whole genome shotgun (WGS) entry which is preliminary data.</text>
</comment>
<protein>
    <submittedName>
        <fullName evidence="1">Uncharacterized protein</fullName>
    </submittedName>
</protein>
<dbReference type="EMBL" id="CAKOFQ010008227">
    <property type="protein sequence ID" value="CAH2012854.1"/>
    <property type="molecule type" value="Genomic_DNA"/>
</dbReference>
<evidence type="ECO:0000313" key="2">
    <source>
        <dbReference type="Proteomes" id="UP001152888"/>
    </source>
</evidence>